<evidence type="ECO:0000313" key="2">
    <source>
        <dbReference type="Proteomes" id="UP000245212"/>
    </source>
</evidence>
<organism evidence="1 2">
    <name type="scientific">Corticimicrobacter populi</name>
    <dbReference type="NCBI Taxonomy" id="2175229"/>
    <lineage>
        <taxon>Bacteria</taxon>
        <taxon>Pseudomonadati</taxon>
        <taxon>Pseudomonadota</taxon>
        <taxon>Betaproteobacteria</taxon>
        <taxon>Burkholderiales</taxon>
        <taxon>Alcaligenaceae</taxon>
        <taxon>Corticimicrobacter</taxon>
    </lineage>
</organism>
<dbReference type="Proteomes" id="UP000245212">
    <property type="component" value="Unassembled WGS sequence"/>
</dbReference>
<comment type="caution">
    <text evidence="1">The sequence shown here is derived from an EMBL/GenBank/DDBJ whole genome shotgun (WGS) entry which is preliminary data.</text>
</comment>
<protein>
    <submittedName>
        <fullName evidence="1">Uncharacterized protein</fullName>
    </submittedName>
</protein>
<proteinExistence type="predicted"/>
<accession>A0A2V1K5S1</accession>
<sequence length="161" mass="17393">MGNDTMGHLNTEAQSWKASIMIVADALGIDIHALPGDAGGIGEYLAQKIRLRRRASSHTPYCWAVSGLWTVFFGEHAECDARAEARRIGGTAEAFPLYRDAVQDREDAERVRNAAAILDTLTNNLWEGHPLRAEAASGSKQAVADLFADQLDSRSAAKGEA</sequence>
<evidence type="ECO:0000313" key="1">
    <source>
        <dbReference type="EMBL" id="PWF25009.1"/>
    </source>
</evidence>
<dbReference type="EMBL" id="QETA01000001">
    <property type="protein sequence ID" value="PWF25009.1"/>
    <property type="molecule type" value="Genomic_DNA"/>
</dbReference>
<name>A0A2V1K5S1_9BURK</name>
<keyword evidence="2" id="KW-1185">Reference proteome</keyword>
<reference evidence="2" key="1">
    <citation type="submission" date="2018-05" db="EMBL/GenBank/DDBJ databases">
        <authorList>
            <person name="Li Y."/>
        </authorList>
    </citation>
    <scope>NUCLEOTIDE SEQUENCE [LARGE SCALE GENOMIC DNA]</scope>
    <source>
        <strain evidence="2">3d-2-2</strain>
    </source>
</reference>
<gene>
    <name evidence="1" type="ORF">DD235_02225</name>
</gene>
<dbReference type="AlphaFoldDB" id="A0A2V1K5S1"/>